<evidence type="ECO:0000313" key="3">
    <source>
        <dbReference type="Proteomes" id="UP000187822"/>
    </source>
</evidence>
<dbReference type="EMBL" id="LT719092">
    <property type="protein sequence ID" value="SJK84428.1"/>
    <property type="molecule type" value="Genomic_DNA"/>
</dbReference>
<dbReference type="STRING" id="1673428.CPM_0551"/>
<sequence>MFRSTSYVVYFLRDKVKTTSIIYSMILIYQSGTYSLLSEIIGFQNVVMYKLYSIEKILQKRLPIREE</sequence>
<name>A0A1R4A629_9ARCH</name>
<protein>
    <submittedName>
        <fullName evidence="2">Uncharacterized protein</fullName>
    </submittedName>
</protein>
<evidence type="ECO:0000313" key="2">
    <source>
        <dbReference type="EMBL" id="SJK84428.1"/>
    </source>
</evidence>
<keyword evidence="1" id="KW-0812">Transmembrane</keyword>
<evidence type="ECO:0000256" key="1">
    <source>
        <dbReference type="SAM" id="Phobius"/>
    </source>
</evidence>
<feature type="transmembrane region" description="Helical" evidence="1">
    <location>
        <begin position="20"/>
        <end position="43"/>
    </location>
</feature>
<accession>A0A1R4A629</accession>
<proteinExistence type="predicted"/>
<reference evidence="3" key="1">
    <citation type="submission" date="2016-06" db="EMBL/GenBank/DDBJ databases">
        <authorList>
            <person name="Toshchakov V.S."/>
        </authorList>
    </citation>
    <scope>NUCLEOTIDE SEQUENCE [LARGE SCALE GENOMIC DNA]</scope>
    <source>
        <strain>PM4 (JCM 30641</strain>
        <strain evidence="3">\VKM B-2940)</strain>
    </source>
</reference>
<dbReference type="Proteomes" id="UP000187822">
    <property type="component" value="Chromosome I"/>
</dbReference>
<keyword evidence="3" id="KW-1185">Reference proteome</keyword>
<keyword evidence="1" id="KW-1133">Transmembrane helix</keyword>
<dbReference type="AlphaFoldDB" id="A0A1R4A629"/>
<keyword evidence="1" id="KW-0472">Membrane</keyword>
<organism evidence="2 3">
    <name type="scientific">Cuniculiplasma divulgatum</name>
    <dbReference type="NCBI Taxonomy" id="1673428"/>
    <lineage>
        <taxon>Archaea</taxon>
        <taxon>Methanobacteriati</taxon>
        <taxon>Thermoplasmatota</taxon>
        <taxon>Thermoplasmata</taxon>
        <taxon>Thermoplasmatales</taxon>
        <taxon>Cuniculiplasmataceae</taxon>
        <taxon>Cuniculiplasma</taxon>
    </lineage>
</organism>
<dbReference type="KEGG" id="cdiv:CPM_0551"/>
<gene>
    <name evidence="2" type="ORF">CPM_0551</name>
</gene>